<dbReference type="PROSITE" id="PS01303">
    <property type="entry name" value="BCCT"/>
    <property type="match status" value="1"/>
</dbReference>
<dbReference type="InterPro" id="IPR018093">
    <property type="entry name" value="BCCT_CS"/>
</dbReference>
<sequence length="606" mass="64241">MALKEPIGGPDTRVPTPGDGGRTGDGHFPLDKVTFGVAAALACAFLLWGILDSEGMGTGTGEVLGWLTRSFGWLFILVSAMFLLFSAYLALTRYGNIKLGPDDSTPEFSTFSWVSMMFATGMGIGLMFWGVAEPLTYLTATDAASIPPGRGDPSTPDSARVAMEYAFFHWGFHPWSMYAVIGLAIGYFAYRKGSGNLVSGAFGPLLGRHAKGGPGKAIDVIAIFATLFGSATSLGLGALQITGGLDDVFGSGQSRWLTVGVIAVLTLCFVLSAVTGVDKGVQILSNANAVAALLLVLFLFVVGPTVFILSTFTESLGGYLTHLPTMAFRTGAFGGTEFLSAWTIFYWAWWISWTPFVGMFIARISKGRTIRQFVIYVILVPSLVSFVWFSIMAGSAFDLQLSGARDFTDELATGSEGALFAMLREYPLASITVVLAVFLVAIFFITGADSASIVMGMLSQNGKEEPMRWLVVFWGVAQGAVAAILLFSGGLGALQTLVIIVAGPFMLVICAMCVSLMKALREEPYESTLPPRVRKAVLHAQRYDSMENHSVALAALGADPDDVSPGPAGSSASGSTDARTGARARTSTEAGTEASAEAAREQRRTD</sequence>
<dbReference type="NCBIfam" id="TIGR00842">
    <property type="entry name" value="bcct"/>
    <property type="match status" value="1"/>
</dbReference>
<feature type="compositionally biased region" description="Low complexity" evidence="8">
    <location>
        <begin position="564"/>
        <end position="597"/>
    </location>
</feature>
<evidence type="ECO:0000256" key="8">
    <source>
        <dbReference type="SAM" id="MobiDB-lite"/>
    </source>
</evidence>
<keyword evidence="7 9" id="KW-0472">Membrane</keyword>
<dbReference type="PANTHER" id="PTHR30047:SF7">
    <property type="entry name" value="HIGH-AFFINITY CHOLINE TRANSPORT PROTEIN"/>
    <property type="match status" value="1"/>
</dbReference>
<evidence type="ECO:0000256" key="3">
    <source>
        <dbReference type="ARBA" id="ARBA00022448"/>
    </source>
</evidence>
<comment type="caution">
    <text evidence="10">The sequence shown here is derived from an EMBL/GenBank/DDBJ whole genome shotgun (WGS) entry which is preliminary data.</text>
</comment>
<evidence type="ECO:0000313" key="10">
    <source>
        <dbReference type="EMBL" id="MDZ5663114.1"/>
    </source>
</evidence>
<proteinExistence type="inferred from homology"/>
<feature type="transmembrane region" description="Helical" evidence="9">
    <location>
        <begin position="469"/>
        <end position="491"/>
    </location>
</feature>
<protein>
    <submittedName>
        <fullName evidence="10">BCCT family transporter</fullName>
    </submittedName>
</protein>
<reference evidence="10 11" key="1">
    <citation type="submission" date="2023-11" db="EMBL/GenBank/DDBJ databases">
        <title>Novel species in genus Nocardioides.</title>
        <authorList>
            <person name="Zhou H."/>
        </authorList>
    </citation>
    <scope>NUCLEOTIDE SEQUENCE [LARGE SCALE GENOMIC DNA]</scope>
    <source>
        <strain evidence="10 11">S-58</strain>
    </source>
</reference>
<feature type="transmembrane region" description="Helical" evidence="9">
    <location>
        <begin position="497"/>
        <end position="517"/>
    </location>
</feature>
<feature type="transmembrane region" description="Helical" evidence="9">
    <location>
        <begin position="256"/>
        <end position="277"/>
    </location>
</feature>
<keyword evidence="5 9" id="KW-0812">Transmembrane</keyword>
<feature type="transmembrane region" description="Helical" evidence="9">
    <location>
        <begin position="428"/>
        <end position="448"/>
    </location>
</feature>
<dbReference type="Proteomes" id="UP001291999">
    <property type="component" value="Unassembled WGS sequence"/>
</dbReference>
<dbReference type="PANTHER" id="PTHR30047">
    <property type="entry name" value="HIGH-AFFINITY CHOLINE TRANSPORT PROTEIN-RELATED"/>
    <property type="match status" value="1"/>
</dbReference>
<evidence type="ECO:0000256" key="5">
    <source>
        <dbReference type="ARBA" id="ARBA00022692"/>
    </source>
</evidence>
<evidence type="ECO:0000256" key="1">
    <source>
        <dbReference type="ARBA" id="ARBA00004651"/>
    </source>
</evidence>
<evidence type="ECO:0000256" key="2">
    <source>
        <dbReference type="ARBA" id="ARBA00005658"/>
    </source>
</evidence>
<dbReference type="EMBL" id="JAXQPW010000006">
    <property type="protein sequence ID" value="MDZ5663114.1"/>
    <property type="molecule type" value="Genomic_DNA"/>
</dbReference>
<feature type="transmembrane region" description="Helical" evidence="9">
    <location>
        <begin position="344"/>
        <end position="362"/>
    </location>
</feature>
<keyword evidence="11" id="KW-1185">Reference proteome</keyword>
<name>A0ABU5KF92_9ACTN</name>
<keyword evidence="6 9" id="KW-1133">Transmembrane helix</keyword>
<comment type="subcellular location">
    <subcellularLocation>
        <location evidence="1">Cell membrane</location>
        <topology evidence="1">Multi-pass membrane protein</topology>
    </subcellularLocation>
</comment>
<evidence type="ECO:0000256" key="6">
    <source>
        <dbReference type="ARBA" id="ARBA00022989"/>
    </source>
</evidence>
<feature type="region of interest" description="Disordered" evidence="8">
    <location>
        <begin position="557"/>
        <end position="606"/>
    </location>
</feature>
<feature type="region of interest" description="Disordered" evidence="8">
    <location>
        <begin position="1"/>
        <end position="23"/>
    </location>
</feature>
<evidence type="ECO:0000256" key="4">
    <source>
        <dbReference type="ARBA" id="ARBA00022475"/>
    </source>
</evidence>
<dbReference type="Pfam" id="PF02028">
    <property type="entry name" value="BCCT"/>
    <property type="match status" value="1"/>
</dbReference>
<dbReference type="InterPro" id="IPR000060">
    <property type="entry name" value="BCCT_transptr"/>
</dbReference>
<feature type="transmembrane region" description="Helical" evidence="9">
    <location>
        <begin position="33"/>
        <end position="51"/>
    </location>
</feature>
<evidence type="ECO:0000256" key="9">
    <source>
        <dbReference type="SAM" id="Phobius"/>
    </source>
</evidence>
<evidence type="ECO:0000256" key="7">
    <source>
        <dbReference type="ARBA" id="ARBA00023136"/>
    </source>
</evidence>
<organism evidence="10 11">
    <name type="scientific">Nocardioides renjunii</name>
    <dbReference type="NCBI Taxonomy" id="3095075"/>
    <lineage>
        <taxon>Bacteria</taxon>
        <taxon>Bacillati</taxon>
        <taxon>Actinomycetota</taxon>
        <taxon>Actinomycetes</taxon>
        <taxon>Propionibacteriales</taxon>
        <taxon>Nocardioidaceae</taxon>
        <taxon>Nocardioides</taxon>
    </lineage>
</organism>
<comment type="similarity">
    <text evidence="2">Belongs to the BCCT transporter (TC 2.A.15) family.</text>
</comment>
<accession>A0ABU5KF92</accession>
<feature type="transmembrane region" description="Helical" evidence="9">
    <location>
        <begin position="172"/>
        <end position="190"/>
    </location>
</feature>
<feature type="transmembrane region" description="Helical" evidence="9">
    <location>
        <begin position="374"/>
        <end position="397"/>
    </location>
</feature>
<keyword evidence="4" id="KW-1003">Cell membrane</keyword>
<feature type="transmembrane region" description="Helical" evidence="9">
    <location>
        <begin position="217"/>
        <end position="236"/>
    </location>
</feature>
<feature type="transmembrane region" description="Helical" evidence="9">
    <location>
        <begin position="289"/>
        <end position="312"/>
    </location>
</feature>
<feature type="transmembrane region" description="Helical" evidence="9">
    <location>
        <begin position="71"/>
        <end position="91"/>
    </location>
</feature>
<feature type="transmembrane region" description="Helical" evidence="9">
    <location>
        <begin position="111"/>
        <end position="132"/>
    </location>
</feature>
<evidence type="ECO:0000313" key="11">
    <source>
        <dbReference type="Proteomes" id="UP001291999"/>
    </source>
</evidence>
<dbReference type="RefSeq" id="WP_322424972.1">
    <property type="nucleotide sequence ID" value="NZ_JAXQPW010000006.1"/>
</dbReference>
<gene>
    <name evidence="10" type="ORF">SFC79_15155</name>
</gene>
<keyword evidence="3" id="KW-0813">Transport</keyword>